<dbReference type="eggNOG" id="ENOG502SJEM">
    <property type="taxonomic scope" value="Eukaryota"/>
</dbReference>
<feature type="domain" description="GPI inositol-deacylase winged helix" evidence="3">
    <location>
        <begin position="524"/>
        <end position="605"/>
    </location>
</feature>
<dbReference type="Proteomes" id="UP000015100">
    <property type="component" value="Unassembled WGS sequence"/>
</dbReference>
<protein>
    <recommendedName>
        <fullName evidence="8">NACHT domain-containing protein</fullName>
    </recommendedName>
</protein>
<dbReference type="Gene3D" id="1.25.40.20">
    <property type="entry name" value="Ankyrin repeat-containing domain"/>
    <property type="match status" value="1"/>
</dbReference>
<dbReference type="InterPro" id="IPR036770">
    <property type="entry name" value="Ankyrin_rpt-contain_sf"/>
</dbReference>
<feature type="compositionally biased region" description="Low complexity" evidence="2">
    <location>
        <begin position="1543"/>
        <end position="1553"/>
    </location>
</feature>
<comment type="caution">
    <text evidence="6">The sequence shown here is derived from an EMBL/GenBank/DDBJ whole genome shotgun (WGS) entry which is preliminary data.</text>
</comment>
<evidence type="ECO:0000259" key="4">
    <source>
        <dbReference type="Pfam" id="PF24809"/>
    </source>
</evidence>
<evidence type="ECO:0000313" key="7">
    <source>
        <dbReference type="Proteomes" id="UP000015100"/>
    </source>
</evidence>
<dbReference type="Pfam" id="PF24883">
    <property type="entry name" value="NPHP3_N"/>
    <property type="match status" value="1"/>
</dbReference>
<keyword evidence="1" id="KW-0677">Repeat</keyword>
<dbReference type="InterPro" id="IPR056125">
    <property type="entry name" value="DUF7708"/>
</dbReference>
<gene>
    <name evidence="6" type="ORF">H072_7365</name>
</gene>
<name>S8A7B4_DACHA</name>
<reference evidence="7" key="2">
    <citation type="submission" date="2013-04" db="EMBL/GenBank/DDBJ databases">
        <title>Genomic mechanisms accounting for the adaptation to parasitism in nematode-trapping fungi.</title>
        <authorList>
            <person name="Ahren D.G."/>
        </authorList>
    </citation>
    <scope>NUCLEOTIDE SEQUENCE [LARGE SCALE GENOMIC DNA]</scope>
    <source>
        <strain evidence="7">CBS 200.50</strain>
    </source>
</reference>
<dbReference type="Pfam" id="PF22939">
    <property type="entry name" value="WHD_GPIID"/>
    <property type="match status" value="1"/>
</dbReference>
<sequence>MAVVFQPQNDVLTIDSGKRHYRFTFRDPWQVAKERFTEGLTDAEKASFANVKVEDVLYAASAAQKRAQGDSKAWYMASKLMPIVDAIGQYGTALDVISNAQSGILCPLWGGLRVVLTLAESFGKYHEKLMDMFERIGDVLPRFSSYAKLFPNEAYLLHALSLVYIDILEFCTAAKQVFLKGRDAKNKSGVFSPSAKLAIKLIWKLFEKQFGDVMDRFRRHKANVEKEAGLSHMIEASRERQAQEDERRLQQSERSIMLRQRIEEESRRKTGSGKTILSGWVYENQLNIVKNLDQAIALSYLCDFKEEGSLSPATILQSFIKQMLLVSGQTGTPESILEDLEYVVQSSRSLEFEDAMELFFKFARLYKHIRIVLDGIDECDNHSKGELWRWIDRASTSPDSPIAIYISSRNDIEIRDSLQHYPTISLANSQPATELTGYIVEQVSLLKAKGSLKFHNEKLYDKVVEKLTIKSDGMFLWVSLQLKDLCDCATDGEVEETLDQLPIGLYETYERGLKRIFVGSDNPRARVTCERVYNWVYHAKRPLTIDELIEAIAVDTDDRQFDPSKIATEDDRWKIIKRCGNLLEYKESDSTVTFFHYTLKQYITEVAKFKGNISSNERVVKVAKSIAAAEILIAYICVAYLSFSDFETAVIPFQEVTVKNVNTNMGGFFDDGTSTPLARQEVNFARYIYRPKPPPESVLHQYKLLRYVRNFWLQHFRTLDFEKVRRGLHKYQNLLKLLFEKELLFDIRPWGKRYSQTLYPYTDSFVWAVENDHPLLITCIYDKLDLDSEARVYYRNLKISDGTTLACIAATYQTDKCLSLLHTAQVPGTYYSLRPELSDNYLRQRDSYGRTLVHIACYNANFAVFWYILSKESTILQGLLPRDKYGNTTFDCAVESGNVNILNHFLDPATSCTLIDHRKGWHHGWSVDENSTHKLEKLFTLICTYGRFDWFTRVYSILFKEWIHGTALDNDAFLKGLKIAIEDRHILLLHKIFEDIPKLPQWNPEIQIITVQVLQLSIEFEHLPLALKIMEIFDQVVSFKDSFRKACMKRPINHKDLSFIVRLGPYPMAIPRLLAEFYQIPGFRDIDFVPPSCSAIDKEYVSAICTAFLGCEPDAFKNVLTEFTSRAETLMKSSVISVAADIPIESCQLFWQNFSICLLVYTHISHSQWPVPSGSVPEREFLHTYKPKKLQNLLEVAEVMISESQLSPSLGLVSHLDKMPRYLQVRTQLHEVQNNQTPSQPKTPLDTQWLFRDVLRAISNFEEKVLETGVNWGRSSFDPVDIHIFSLLTSFFEFLCLPLTPEELGRMLVSHPISSTMLKETCIEDLLHIATRVILATIKPPGLKGSSPEIVPDSDFFRLGVINLIDCTISRIIKLATIDTSAWPAGALIPKLRRFIDTLSLWTPNILDAMFEKGLFEVETLSLEKLPYSDALLPALHNLCYTLVVPDLPEELGFQGLRCLEMLLAAGANPYNYEGISGQIPITAYQIIKDSAPPGERKLGILGILENYNTLAVELLVTTSNSDWRERMEQFEVIKKNFFNDETSSFSSNSSQESDGRVSPPLRNNLRKATHHLPLPDFPS</sequence>
<evidence type="ECO:0000256" key="2">
    <source>
        <dbReference type="SAM" id="MobiDB-lite"/>
    </source>
</evidence>
<evidence type="ECO:0000256" key="1">
    <source>
        <dbReference type="ARBA" id="ARBA00022737"/>
    </source>
</evidence>
<dbReference type="Gene3D" id="3.40.50.300">
    <property type="entry name" value="P-loop containing nucleotide triphosphate hydrolases"/>
    <property type="match status" value="1"/>
</dbReference>
<evidence type="ECO:0008006" key="8">
    <source>
        <dbReference type="Google" id="ProtNLM"/>
    </source>
</evidence>
<reference evidence="6 7" key="1">
    <citation type="journal article" date="2013" name="PLoS Genet.">
        <title>Genomic mechanisms accounting for the adaptation to parasitism in nematode-trapping fungi.</title>
        <authorList>
            <person name="Meerupati T."/>
            <person name="Andersson K.M."/>
            <person name="Friman E."/>
            <person name="Kumar D."/>
            <person name="Tunlid A."/>
            <person name="Ahren D."/>
        </authorList>
    </citation>
    <scope>NUCLEOTIDE SEQUENCE [LARGE SCALE GENOMIC DNA]</scope>
    <source>
        <strain evidence="6 7">CBS 200.50</strain>
    </source>
</reference>
<dbReference type="SMART" id="SM00248">
    <property type="entry name" value="ANK"/>
    <property type="match status" value="2"/>
</dbReference>
<evidence type="ECO:0000259" key="3">
    <source>
        <dbReference type="Pfam" id="PF22939"/>
    </source>
</evidence>
<dbReference type="EMBL" id="AQGS01000522">
    <property type="protein sequence ID" value="EPS38865.1"/>
    <property type="molecule type" value="Genomic_DNA"/>
</dbReference>
<organism evidence="6 7">
    <name type="scientific">Dactylellina haptotyla (strain CBS 200.50)</name>
    <name type="common">Nematode-trapping fungus</name>
    <name type="synonym">Monacrosporium haptotylum</name>
    <dbReference type="NCBI Taxonomy" id="1284197"/>
    <lineage>
        <taxon>Eukaryota</taxon>
        <taxon>Fungi</taxon>
        <taxon>Dikarya</taxon>
        <taxon>Ascomycota</taxon>
        <taxon>Pezizomycotina</taxon>
        <taxon>Orbiliomycetes</taxon>
        <taxon>Orbiliales</taxon>
        <taxon>Orbiliaceae</taxon>
        <taxon>Dactylellina</taxon>
    </lineage>
</organism>
<dbReference type="InterPro" id="IPR002110">
    <property type="entry name" value="Ankyrin_rpt"/>
</dbReference>
<feature type="region of interest" description="Disordered" evidence="2">
    <location>
        <begin position="1543"/>
        <end position="1580"/>
    </location>
</feature>
<feature type="domain" description="Nephrocystin 3-like N-terminal" evidence="5">
    <location>
        <begin position="269"/>
        <end position="409"/>
    </location>
</feature>
<dbReference type="InterPro" id="IPR054471">
    <property type="entry name" value="GPIID_WHD"/>
</dbReference>
<dbReference type="InterPro" id="IPR056884">
    <property type="entry name" value="NPHP3-like_N"/>
</dbReference>
<evidence type="ECO:0000313" key="6">
    <source>
        <dbReference type="EMBL" id="EPS38865.1"/>
    </source>
</evidence>
<dbReference type="PANTHER" id="PTHR10039">
    <property type="entry name" value="AMELOGENIN"/>
    <property type="match status" value="1"/>
</dbReference>
<keyword evidence="7" id="KW-1185">Reference proteome</keyword>
<accession>S8A7B4</accession>
<dbReference type="OrthoDB" id="7464126at2759"/>
<proteinExistence type="predicted"/>
<dbReference type="STRING" id="1284197.S8A7B4"/>
<dbReference type="SUPFAM" id="SSF48403">
    <property type="entry name" value="Ankyrin repeat"/>
    <property type="match status" value="1"/>
</dbReference>
<dbReference type="Pfam" id="PF24809">
    <property type="entry name" value="DUF7708"/>
    <property type="match status" value="1"/>
</dbReference>
<feature type="domain" description="DUF7708" evidence="4">
    <location>
        <begin position="84"/>
        <end position="200"/>
    </location>
</feature>
<evidence type="ECO:0000259" key="5">
    <source>
        <dbReference type="Pfam" id="PF24883"/>
    </source>
</evidence>
<dbReference type="InterPro" id="IPR027417">
    <property type="entry name" value="P-loop_NTPase"/>
</dbReference>
<dbReference type="HOGENOM" id="CLU_245139_0_0_1"/>